<reference evidence="8 9" key="1">
    <citation type="submission" date="2022-06" db="EMBL/GenBank/DDBJ databases">
        <title>Roseomonas CN29.</title>
        <authorList>
            <person name="Cheng Y."/>
            <person name="He X."/>
        </authorList>
    </citation>
    <scope>NUCLEOTIDE SEQUENCE [LARGE SCALE GENOMIC DNA]</scope>
    <source>
        <strain evidence="8 9">CN29</strain>
    </source>
</reference>
<dbReference type="Gene3D" id="1.20.1720.10">
    <property type="entry name" value="Multidrug resistance protein D"/>
    <property type="match status" value="1"/>
</dbReference>
<evidence type="ECO:0000259" key="7">
    <source>
        <dbReference type="PROSITE" id="PS50850"/>
    </source>
</evidence>
<keyword evidence="2" id="KW-0813">Transport</keyword>
<dbReference type="Pfam" id="PF07690">
    <property type="entry name" value="MFS_1"/>
    <property type="match status" value="1"/>
</dbReference>
<feature type="transmembrane region" description="Helical" evidence="6">
    <location>
        <begin position="221"/>
        <end position="239"/>
    </location>
</feature>
<evidence type="ECO:0000256" key="2">
    <source>
        <dbReference type="ARBA" id="ARBA00022448"/>
    </source>
</evidence>
<dbReference type="Proteomes" id="UP001524642">
    <property type="component" value="Unassembled WGS sequence"/>
</dbReference>
<feature type="transmembrane region" description="Helical" evidence="6">
    <location>
        <begin position="134"/>
        <end position="156"/>
    </location>
</feature>
<name>A0ABT1X5S9_9PROT</name>
<feature type="transmembrane region" description="Helical" evidence="6">
    <location>
        <begin position="45"/>
        <end position="64"/>
    </location>
</feature>
<dbReference type="PANTHER" id="PTHR23501:SF191">
    <property type="entry name" value="VACUOLAR BASIC AMINO ACID TRANSPORTER 4"/>
    <property type="match status" value="1"/>
</dbReference>
<feature type="transmembrane region" description="Helical" evidence="6">
    <location>
        <begin position="349"/>
        <end position="373"/>
    </location>
</feature>
<proteinExistence type="predicted"/>
<dbReference type="Gene3D" id="1.20.1250.20">
    <property type="entry name" value="MFS general substrate transporter like domains"/>
    <property type="match status" value="1"/>
</dbReference>
<feature type="transmembrane region" description="Helical" evidence="6">
    <location>
        <begin position="259"/>
        <end position="279"/>
    </location>
</feature>
<evidence type="ECO:0000256" key="1">
    <source>
        <dbReference type="ARBA" id="ARBA00004127"/>
    </source>
</evidence>
<keyword evidence="9" id="KW-1185">Reference proteome</keyword>
<evidence type="ECO:0000313" key="9">
    <source>
        <dbReference type="Proteomes" id="UP001524642"/>
    </source>
</evidence>
<gene>
    <name evidence="8" type="ORF">NRP21_15455</name>
</gene>
<organism evidence="8 9">
    <name type="scientific">Roseomonas populi</name>
    <dbReference type="NCBI Taxonomy" id="3121582"/>
    <lineage>
        <taxon>Bacteria</taxon>
        <taxon>Pseudomonadati</taxon>
        <taxon>Pseudomonadota</taxon>
        <taxon>Alphaproteobacteria</taxon>
        <taxon>Acetobacterales</taxon>
        <taxon>Roseomonadaceae</taxon>
        <taxon>Roseomonas</taxon>
    </lineage>
</organism>
<evidence type="ECO:0000256" key="5">
    <source>
        <dbReference type="ARBA" id="ARBA00023136"/>
    </source>
</evidence>
<dbReference type="RefSeq" id="WP_257717119.1">
    <property type="nucleotide sequence ID" value="NZ_JANJOU010000012.1"/>
</dbReference>
<evidence type="ECO:0000313" key="8">
    <source>
        <dbReference type="EMBL" id="MCR0983453.1"/>
    </source>
</evidence>
<feature type="transmembrane region" description="Helical" evidence="6">
    <location>
        <begin position="324"/>
        <end position="343"/>
    </location>
</feature>
<feature type="transmembrane region" description="Helical" evidence="6">
    <location>
        <begin position="394"/>
        <end position="412"/>
    </location>
</feature>
<dbReference type="InterPro" id="IPR036259">
    <property type="entry name" value="MFS_trans_sf"/>
</dbReference>
<keyword evidence="5 6" id="KW-0472">Membrane</keyword>
<feature type="domain" description="Major facilitator superfamily (MFS) profile" evidence="7">
    <location>
        <begin position="11"/>
        <end position="475"/>
    </location>
</feature>
<evidence type="ECO:0000256" key="3">
    <source>
        <dbReference type="ARBA" id="ARBA00022692"/>
    </source>
</evidence>
<accession>A0ABT1X5S9</accession>
<comment type="subcellular location">
    <subcellularLocation>
        <location evidence="1">Endomembrane system</location>
        <topology evidence="1">Multi-pass membrane protein</topology>
    </subcellularLocation>
</comment>
<dbReference type="PRINTS" id="PR01036">
    <property type="entry name" value="TCRTETB"/>
</dbReference>
<dbReference type="InterPro" id="IPR011701">
    <property type="entry name" value="MFS"/>
</dbReference>
<dbReference type="SUPFAM" id="SSF103473">
    <property type="entry name" value="MFS general substrate transporter"/>
    <property type="match status" value="1"/>
</dbReference>
<feature type="transmembrane region" description="Helical" evidence="6">
    <location>
        <begin position="195"/>
        <end position="215"/>
    </location>
</feature>
<feature type="transmembrane region" description="Helical" evidence="6">
    <location>
        <begin position="451"/>
        <end position="470"/>
    </location>
</feature>
<dbReference type="CDD" id="cd17502">
    <property type="entry name" value="MFS_Azr1_MDR_like"/>
    <property type="match status" value="1"/>
</dbReference>
<dbReference type="InterPro" id="IPR020846">
    <property type="entry name" value="MFS_dom"/>
</dbReference>
<feature type="transmembrane region" description="Helical" evidence="6">
    <location>
        <begin position="76"/>
        <end position="95"/>
    </location>
</feature>
<protein>
    <submittedName>
        <fullName evidence="8">MFS transporter</fullName>
    </submittedName>
</protein>
<evidence type="ECO:0000256" key="6">
    <source>
        <dbReference type="SAM" id="Phobius"/>
    </source>
</evidence>
<keyword evidence="4 6" id="KW-1133">Transmembrane helix</keyword>
<evidence type="ECO:0000256" key="4">
    <source>
        <dbReference type="ARBA" id="ARBA00022989"/>
    </source>
</evidence>
<feature type="transmembrane region" description="Helical" evidence="6">
    <location>
        <begin position="101"/>
        <end position="122"/>
    </location>
</feature>
<keyword evidence="3 6" id="KW-0812">Transmembrane</keyword>
<dbReference type="EMBL" id="JANJOU010000012">
    <property type="protein sequence ID" value="MCR0983453.1"/>
    <property type="molecule type" value="Genomic_DNA"/>
</dbReference>
<feature type="transmembrane region" description="Helical" evidence="6">
    <location>
        <begin position="12"/>
        <end position="33"/>
    </location>
</feature>
<dbReference type="PANTHER" id="PTHR23501">
    <property type="entry name" value="MAJOR FACILITATOR SUPERFAMILY"/>
    <property type="match status" value="1"/>
</dbReference>
<comment type="caution">
    <text evidence="8">The sequence shown here is derived from an EMBL/GenBank/DDBJ whole genome shotgun (WGS) entry which is preliminary data.</text>
</comment>
<sequence>MTAPPPRRPLILASVMVALFMVSIESTIVSTAMPQIAGRLGDVHLYSWVFAAFLLTQTATTVVFGKLADLYGRRPVMLVGIGIFLVGSLLCGFAWSIPSLIVFRLVQGVGAGAVLPMAQTVVGDLYSAQERGKIQGFLASVWGLSSVLGPLAGGIIVERASWPWIFWINLPIGILAAAGFARFLQETVRRERRPVDVAGAALLTLAVAALMAAVTDPGTPLSIAAAAVFLPALATFLWWETRAADPVLDIALWARRAIAMNNIVVFLGGAALIGLTTFLPMYVQGVLGRSALTAGFALTMTVLGWPVGAAVGARSFGRLGLRGCLLLGAALMPVGAVAFVLLGPGSSPVLAGAGSFVIGLGMGFLNTAAVVMVQEVVGWSQRGAATASAIFSRNLGSALGAAVLGGVLNLSLSRSLAGGMDSEALRRLLEGGGGAVGDAAVRAALDGALHLTFWAVLALSLGCLVVGFLVPPVVMRPRVVEAAAPAD</sequence>
<dbReference type="PROSITE" id="PS50850">
    <property type="entry name" value="MFS"/>
    <property type="match status" value="1"/>
</dbReference>
<feature type="transmembrane region" description="Helical" evidence="6">
    <location>
        <begin position="162"/>
        <end position="183"/>
    </location>
</feature>
<feature type="transmembrane region" description="Helical" evidence="6">
    <location>
        <begin position="291"/>
        <end position="312"/>
    </location>
</feature>